<organism evidence="1 2">
    <name type="scientific">Pallidibacillus pasinlerensis</name>
    <dbReference type="NCBI Taxonomy" id="2703818"/>
    <lineage>
        <taxon>Bacteria</taxon>
        <taxon>Bacillati</taxon>
        <taxon>Bacillota</taxon>
        <taxon>Bacilli</taxon>
        <taxon>Bacillales</taxon>
        <taxon>Bacillaceae</taxon>
        <taxon>Pallidibacillus</taxon>
    </lineage>
</organism>
<dbReference type="EMBL" id="JAACYS010000067">
    <property type="protein sequence ID" value="NCU18564.1"/>
    <property type="molecule type" value="Genomic_DNA"/>
</dbReference>
<evidence type="ECO:0000313" key="1">
    <source>
        <dbReference type="EMBL" id="NCU18564.1"/>
    </source>
</evidence>
<name>A0ABX0A7U6_9BACI</name>
<accession>A0ABX0A7U6</accession>
<evidence type="ECO:0000313" key="2">
    <source>
        <dbReference type="Proteomes" id="UP000743899"/>
    </source>
</evidence>
<dbReference type="InterPro" id="IPR036291">
    <property type="entry name" value="NAD(P)-bd_dom_sf"/>
</dbReference>
<protein>
    <submittedName>
        <fullName evidence="1">Uncharacterized protein</fullName>
    </submittedName>
</protein>
<dbReference type="SUPFAM" id="SSF51735">
    <property type="entry name" value="NAD(P)-binding Rossmann-fold domains"/>
    <property type="match status" value="1"/>
</dbReference>
<dbReference type="Gene3D" id="3.40.50.720">
    <property type="entry name" value="NAD(P)-binding Rossmann-like Domain"/>
    <property type="match status" value="1"/>
</dbReference>
<reference evidence="1 2" key="1">
    <citation type="submission" date="2020-01" db="EMBL/GenBank/DDBJ databases">
        <title>A novel Bacillus sp. from Pasinler.</title>
        <authorList>
            <person name="Adiguzel A."/>
            <person name="Ay H."/>
            <person name="Baltaci M.O."/>
        </authorList>
    </citation>
    <scope>NUCLEOTIDE SEQUENCE [LARGE SCALE GENOMIC DNA]</scope>
    <source>
        <strain evidence="1 2">P1</strain>
    </source>
</reference>
<sequence>MFHSKTGDTVKFDGPYLFLNFIDRLRWLPFFPKMGKKEAVINLVPIDYIVEATLYLRHAKVDEGKMYHLTDLNPYKVLDIYEMFVKEMIGKRPKGRIPLFIVRLFLSFSAIRKHYRIEKDTLDYLVWMGKFDATNAERDLQETGIKCPDLREQIPSMIRFYLANKDEERYHSHIQKFY</sequence>
<proteinExistence type="predicted"/>
<keyword evidence="2" id="KW-1185">Reference proteome</keyword>
<comment type="caution">
    <text evidence="1">The sequence shown here is derived from an EMBL/GenBank/DDBJ whole genome shotgun (WGS) entry which is preliminary data.</text>
</comment>
<dbReference type="RefSeq" id="WP_161921394.1">
    <property type="nucleotide sequence ID" value="NZ_JAACYS010000067.1"/>
</dbReference>
<gene>
    <name evidence="1" type="ORF">GW534_12695</name>
</gene>
<dbReference type="Proteomes" id="UP000743899">
    <property type="component" value="Unassembled WGS sequence"/>
</dbReference>